<organism evidence="1 2">
    <name type="scientific">Rhizobium phage RHph_N34</name>
    <dbReference type="NCBI Taxonomy" id="2509586"/>
    <lineage>
        <taxon>Viruses</taxon>
        <taxon>Duplodnaviria</taxon>
        <taxon>Heunggongvirae</taxon>
        <taxon>Uroviricota</taxon>
        <taxon>Caudoviricetes</taxon>
        <taxon>Pootjesviridae</taxon>
        <taxon>Staniewskivirinae</taxon>
        <taxon>Trinifflemingvirus</taxon>
        <taxon>Trinifflemingvirus N34</taxon>
    </lineage>
</organism>
<sequence>MDGVQSSDETEQLISLRLTQRVIQNIMVRNRNYVDGPAVTKALNEFYYKRKEALEQGLPEPHLPLIVGESILAIAKNYSSSGKFSRVPNKADMISSGVLSAMENVARKYDPEKSQTKNAFSFLTSLVYWGFLGYFQSEKHVLREKNAYIEALTNGHATISGETVHSSNTSLKQLQKTIDQYKLDNI</sequence>
<dbReference type="EMBL" id="MN988534">
    <property type="protein sequence ID" value="QIG73924.1"/>
    <property type="molecule type" value="Genomic_DNA"/>
</dbReference>
<evidence type="ECO:0000313" key="1">
    <source>
        <dbReference type="EMBL" id="QIG73924.1"/>
    </source>
</evidence>
<accession>A0A7S5RIZ6</accession>
<protein>
    <submittedName>
        <fullName evidence="1">Sigma factor for late transcription protein</fullName>
    </submittedName>
</protein>
<evidence type="ECO:0000313" key="2">
    <source>
        <dbReference type="Proteomes" id="UP000646667"/>
    </source>
</evidence>
<proteinExistence type="predicted"/>
<gene>
    <name evidence="1" type="ORF">EVC06_149</name>
</gene>
<keyword evidence="2" id="KW-1185">Reference proteome</keyword>
<name>A0A7S5RIZ6_9CAUD</name>
<dbReference type="Proteomes" id="UP000646667">
    <property type="component" value="Segment"/>
</dbReference>
<reference evidence="1 2" key="1">
    <citation type="submission" date="2020-01" db="EMBL/GenBank/DDBJ databases">
        <title>Patterns of diversity and host range of bacteriophage communities associated with bean-nodulatin bacteria.</title>
        <authorList>
            <person name="Vann Cauwenberghe J."/>
            <person name="Santamaria R.I."/>
            <person name="Bustos P."/>
            <person name="Juarez S."/>
            <person name="Gonzalez V."/>
        </authorList>
    </citation>
    <scope>NUCLEOTIDE SEQUENCE [LARGE SCALE GENOMIC DNA]</scope>
    <source>
        <strain evidence="2">RHph</strain>
    </source>
</reference>